<dbReference type="Proteomes" id="UP000054317">
    <property type="component" value="Unassembled WGS sequence"/>
</dbReference>
<dbReference type="InterPro" id="IPR000719">
    <property type="entry name" value="Prot_kinase_dom"/>
</dbReference>
<organism evidence="3 4">
    <name type="scientific">Trametes versicolor (strain FP-101664)</name>
    <name type="common">White-rot fungus</name>
    <name type="synonym">Coriolus versicolor</name>
    <dbReference type="NCBI Taxonomy" id="717944"/>
    <lineage>
        <taxon>Eukaryota</taxon>
        <taxon>Fungi</taxon>
        <taxon>Dikarya</taxon>
        <taxon>Basidiomycota</taxon>
        <taxon>Agaricomycotina</taxon>
        <taxon>Agaricomycetes</taxon>
        <taxon>Polyporales</taxon>
        <taxon>Polyporaceae</taxon>
        <taxon>Trametes</taxon>
    </lineage>
</organism>
<dbReference type="EMBL" id="JH711798">
    <property type="protein sequence ID" value="EIW51787.1"/>
    <property type="molecule type" value="Genomic_DNA"/>
</dbReference>
<evidence type="ECO:0000313" key="4">
    <source>
        <dbReference type="Proteomes" id="UP000054317"/>
    </source>
</evidence>
<feature type="domain" description="Protein kinase" evidence="2">
    <location>
        <begin position="76"/>
        <end position="397"/>
    </location>
</feature>
<proteinExistence type="predicted"/>
<dbReference type="OMA" id="CHIPEVD"/>
<dbReference type="PROSITE" id="PS50011">
    <property type="entry name" value="PROTEIN_KINASE_DOM"/>
    <property type="match status" value="1"/>
</dbReference>
<dbReference type="InterPro" id="IPR011009">
    <property type="entry name" value="Kinase-like_dom_sf"/>
</dbReference>
<sequence length="397" mass="44971">MAIAQAYVERRKALRDCRDTCESRLIRQKLPRDLESWRLLDVEEGGDEALWAVLRDFFSKRGFTFWTSIRNSYMGLSSDADVTSGGFGYAPLTRGLGEKSPHEKLYRFSYPHPSCQAAQTADGRMVIIRVLAIGESGREHIDILNDLARGPFSLVTYNHVIPLLELLHFEDITFGVFPKIGGDVRDAYGYWAENSVGDILDMLLQCLEMLGYIHNRRIAHRDAFKDNFLVQWHPETMRARTFPVSRPRVYLNDFETAVQFSLDIAAEDCVCVGLPVGPSLSDRYCRPVPPEMQTGKPYDPFKLDVWQFSTSFADFKCHIPEVDGILERMRDPDPMLRPPAWEAMNRISEVIQATPPQALYYPPDVVRDWADDPAPTNTPLDTIPADAPPNSGPEDAA</sequence>
<dbReference type="OrthoDB" id="2985259at2759"/>
<dbReference type="RefSeq" id="XP_008045335.1">
    <property type="nucleotide sequence ID" value="XM_008047144.1"/>
</dbReference>
<dbReference type="GO" id="GO:0005524">
    <property type="term" value="F:ATP binding"/>
    <property type="evidence" value="ECO:0007669"/>
    <property type="project" value="InterPro"/>
</dbReference>
<evidence type="ECO:0000313" key="3">
    <source>
        <dbReference type="EMBL" id="EIW51787.1"/>
    </source>
</evidence>
<name>R7S7Z7_TRAVS</name>
<reference evidence="4" key="1">
    <citation type="journal article" date="2012" name="Science">
        <title>The Paleozoic origin of enzymatic lignin decomposition reconstructed from 31 fungal genomes.</title>
        <authorList>
            <person name="Floudas D."/>
            <person name="Binder M."/>
            <person name="Riley R."/>
            <person name="Barry K."/>
            <person name="Blanchette R.A."/>
            <person name="Henrissat B."/>
            <person name="Martinez A.T."/>
            <person name="Otillar R."/>
            <person name="Spatafora J.W."/>
            <person name="Yadav J.S."/>
            <person name="Aerts A."/>
            <person name="Benoit I."/>
            <person name="Boyd A."/>
            <person name="Carlson A."/>
            <person name="Copeland A."/>
            <person name="Coutinho P.M."/>
            <person name="de Vries R.P."/>
            <person name="Ferreira P."/>
            <person name="Findley K."/>
            <person name="Foster B."/>
            <person name="Gaskell J."/>
            <person name="Glotzer D."/>
            <person name="Gorecki P."/>
            <person name="Heitman J."/>
            <person name="Hesse C."/>
            <person name="Hori C."/>
            <person name="Igarashi K."/>
            <person name="Jurgens J.A."/>
            <person name="Kallen N."/>
            <person name="Kersten P."/>
            <person name="Kohler A."/>
            <person name="Kuees U."/>
            <person name="Kumar T.K.A."/>
            <person name="Kuo A."/>
            <person name="LaButti K."/>
            <person name="Larrondo L.F."/>
            <person name="Lindquist E."/>
            <person name="Ling A."/>
            <person name="Lombard V."/>
            <person name="Lucas S."/>
            <person name="Lundell T."/>
            <person name="Martin R."/>
            <person name="McLaughlin D.J."/>
            <person name="Morgenstern I."/>
            <person name="Morin E."/>
            <person name="Murat C."/>
            <person name="Nagy L.G."/>
            <person name="Nolan M."/>
            <person name="Ohm R.A."/>
            <person name="Patyshakuliyeva A."/>
            <person name="Rokas A."/>
            <person name="Ruiz-Duenas F.J."/>
            <person name="Sabat G."/>
            <person name="Salamov A."/>
            <person name="Samejima M."/>
            <person name="Schmutz J."/>
            <person name="Slot J.C."/>
            <person name="St John F."/>
            <person name="Stenlid J."/>
            <person name="Sun H."/>
            <person name="Sun S."/>
            <person name="Syed K."/>
            <person name="Tsang A."/>
            <person name="Wiebenga A."/>
            <person name="Young D."/>
            <person name="Pisabarro A."/>
            <person name="Eastwood D.C."/>
            <person name="Martin F."/>
            <person name="Cullen D."/>
            <person name="Grigoriev I.V."/>
            <person name="Hibbett D.S."/>
        </authorList>
    </citation>
    <scope>NUCLEOTIDE SEQUENCE [LARGE SCALE GENOMIC DNA]</scope>
    <source>
        <strain evidence="4">FP-101664</strain>
    </source>
</reference>
<evidence type="ECO:0000256" key="1">
    <source>
        <dbReference type="SAM" id="MobiDB-lite"/>
    </source>
</evidence>
<dbReference type="SUPFAM" id="SSF56112">
    <property type="entry name" value="Protein kinase-like (PK-like)"/>
    <property type="match status" value="1"/>
</dbReference>
<dbReference type="Gene3D" id="1.10.510.10">
    <property type="entry name" value="Transferase(Phosphotransferase) domain 1"/>
    <property type="match status" value="1"/>
</dbReference>
<dbReference type="GeneID" id="19417337"/>
<evidence type="ECO:0000259" key="2">
    <source>
        <dbReference type="PROSITE" id="PS50011"/>
    </source>
</evidence>
<keyword evidence="4" id="KW-1185">Reference proteome</keyword>
<feature type="region of interest" description="Disordered" evidence="1">
    <location>
        <begin position="366"/>
        <end position="397"/>
    </location>
</feature>
<gene>
    <name evidence="3" type="ORF">TRAVEDRAFT_54211</name>
</gene>
<protein>
    <recommendedName>
        <fullName evidence="2">Protein kinase domain-containing protein</fullName>
    </recommendedName>
</protein>
<accession>R7S7Z7</accession>
<dbReference type="KEGG" id="tvs:TRAVEDRAFT_54211"/>
<dbReference type="GO" id="GO:0004672">
    <property type="term" value="F:protein kinase activity"/>
    <property type="evidence" value="ECO:0007669"/>
    <property type="project" value="InterPro"/>
</dbReference>
<dbReference type="AlphaFoldDB" id="R7S7Z7"/>